<dbReference type="SUPFAM" id="SSF52833">
    <property type="entry name" value="Thioredoxin-like"/>
    <property type="match status" value="1"/>
</dbReference>
<dbReference type="SFLD" id="SFLDG00363">
    <property type="entry name" value="AMPS_(cytGST):_Alpha-__Mu-__Pi"/>
    <property type="match status" value="1"/>
</dbReference>
<dbReference type="FunFam" id="1.20.1050.10:FF:000030">
    <property type="entry name" value="Glutathione S-transferase S1"/>
    <property type="match status" value="1"/>
</dbReference>
<evidence type="ECO:0008006" key="5">
    <source>
        <dbReference type="Google" id="ProtNLM"/>
    </source>
</evidence>
<feature type="domain" description="GST C-terminal" evidence="2">
    <location>
        <begin position="79"/>
        <end position="196"/>
    </location>
</feature>
<feature type="domain" description="GST N-terminal" evidence="1">
    <location>
        <begin position="2"/>
        <end position="77"/>
    </location>
</feature>
<proteinExistence type="predicted"/>
<dbReference type="CDD" id="cd03192">
    <property type="entry name" value="GST_C_Sigma_like"/>
    <property type="match status" value="1"/>
</dbReference>
<name>A0A8K1FDP5_PYTOL</name>
<dbReference type="GO" id="GO:0006749">
    <property type="term" value="P:glutathione metabolic process"/>
    <property type="evidence" value="ECO:0007669"/>
    <property type="project" value="TreeGrafter"/>
</dbReference>
<dbReference type="Gene3D" id="3.40.30.10">
    <property type="entry name" value="Glutaredoxin"/>
    <property type="match status" value="1"/>
</dbReference>
<dbReference type="SFLD" id="SFLDS00019">
    <property type="entry name" value="Glutathione_Transferase_(cytos"/>
    <property type="match status" value="1"/>
</dbReference>
<dbReference type="Pfam" id="PF14497">
    <property type="entry name" value="GST_C_3"/>
    <property type="match status" value="1"/>
</dbReference>
<dbReference type="PROSITE" id="PS50404">
    <property type="entry name" value="GST_NTER"/>
    <property type="match status" value="1"/>
</dbReference>
<dbReference type="OrthoDB" id="420389at2759"/>
<reference evidence="3" key="1">
    <citation type="submission" date="2019-03" db="EMBL/GenBank/DDBJ databases">
        <title>Long read genome sequence of the mycoparasitic Pythium oligandrum ATCC 38472 isolated from sugarbeet rhizosphere.</title>
        <authorList>
            <person name="Gaulin E."/>
        </authorList>
    </citation>
    <scope>NUCLEOTIDE SEQUENCE</scope>
    <source>
        <strain evidence="3">ATCC 38472_TT</strain>
    </source>
</reference>
<dbReference type="SFLD" id="SFLDG01205">
    <property type="entry name" value="AMPS.1"/>
    <property type="match status" value="1"/>
</dbReference>
<comment type="caution">
    <text evidence="3">The sequence shown here is derived from an EMBL/GenBank/DDBJ whole genome shotgun (WGS) entry which is preliminary data.</text>
</comment>
<dbReference type="Pfam" id="PF02798">
    <property type="entry name" value="GST_N"/>
    <property type="match status" value="1"/>
</dbReference>
<keyword evidence="4" id="KW-1185">Reference proteome</keyword>
<organism evidence="3 4">
    <name type="scientific">Pythium oligandrum</name>
    <name type="common">Mycoparasitic fungus</name>
    <dbReference type="NCBI Taxonomy" id="41045"/>
    <lineage>
        <taxon>Eukaryota</taxon>
        <taxon>Sar</taxon>
        <taxon>Stramenopiles</taxon>
        <taxon>Oomycota</taxon>
        <taxon>Peronosporomycetes</taxon>
        <taxon>Pythiales</taxon>
        <taxon>Pythiaceae</taxon>
        <taxon>Pythium</taxon>
    </lineage>
</organism>
<protein>
    <recommendedName>
        <fullName evidence="5">Glutathione S-transferase</fullName>
    </recommendedName>
</protein>
<dbReference type="CDD" id="cd03039">
    <property type="entry name" value="GST_N_Sigma_like"/>
    <property type="match status" value="1"/>
</dbReference>
<evidence type="ECO:0000313" key="4">
    <source>
        <dbReference type="Proteomes" id="UP000794436"/>
    </source>
</evidence>
<evidence type="ECO:0000259" key="2">
    <source>
        <dbReference type="PROSITE" id="PS50405"/>
    </source>
</evidence>
<dbReference type="Proteomes" id="UP000794436">
    <property type="component" value="Unassembled WGS sequence"/>
</dbReference>
<dbReference type="InterPro" id="IPR050213">
    <property type="entry name" value="GST_superfamily"/>
</dbReference>
<dbReference type="InterPro" id="IPR010987">
    <property type="entry name" value="Glutathione-S-Trfase_C-like"/>
</dbReference>
<dbReference type="PANTHER" id="PTHR11571:SF150">
    <property type="entry name" value="GLUTATHIONE S-TRANSFERASE"/>
    <property type="match status" value="1"/>
</dbReference>
<evidence type="ECO:0000313" key="3">
    <source>
        <dbReference type="EMBL" id="TMW58591.1"/>
    </source>
</evidence>
<gene>
    <name evidence="3" type="ORF">Poli38472_010150</name>
</gene>
<accession>A0A8K1FDP5</accession>
<dbReference type="InterPro" id="IPR040079">
    <property type="entry name" value="Glutathione_S-Trfase"/>
</dbReference>
<dbReference type="Gene3D" id="1.20.1050.10">
    <property type="match status" value="1"/>
</dbReference>
<dbReference type="EMBL" id="SPLM01000111">
    <property type="protein sequence ID" value="TMW58591.1"/>
    <property type="molecule type" value="Genomic_DNA"/>
</dbReference>
<dbReference type="InterPro" id="IPR036282">
    <property type="entry name" value="Glutathione-S-Trfase_C_sf"/>
</dbReference>
<sequence length="196" mass="21921">MPQLKLAYFPHPGRAEITRLAFIAAGIDFEDIRVTNFPEIKSTLPLGQLPVLTVDGADFPQSMAIARYAARLGGFYPSDPLDALKVDMVVDTLQDLAGPIMEIMMRTPDEKLKAEKTKVVQEITLPLVLGFIESRVEGKYLLGEEMSLADLYLFNILSYVVLRLFPTYDFSAYPKTIAIVDQVKLHPRIAAYLAKK</sequence>
<dbReference type="InterPro" id="IPR004045">
    <property type="entry name" value="Glutathione_S-Trfase_N"/>
</dbReference>
<dbReference type="InterPro" id="IPR004046">
    <property type="entry name" value="GST_C"/>
</dbReference>
<dbReference type="SUPFAM" id="SSF47616">
    <property type="entry name" value="GST C-terminal domain-like"/>
    <property type="match status" value="1"/>
</dbReference>
<evidence type="ECO:0000259" key="1">
    <source>
        <dbReference type="PROSITE" id="PS50404"/>
    </source>
</evidence>
<dbReference type="GO" id="GO:0004364">
    <property type="term" value="F:glutathione transferase activity"/>
    <property type="evidence" value="ECO:0007669"/>
    <property type="project" value="TreeGrafter"/>
</dbReference>
<dbReference type="PANTHER" id="PTHR11571">
    <property type="entry name" value="GLUTATHIONE S-TRANSFERASE"/>
    <property type="match status" value="1"/>
</dbReference>
<dbReference type="AlphaFoldDB" id="A0A8K1FDP5"/>
<dbReference type="InterPro" id="IPR036249">
    <property type="entry name" value="Thioredoxin-like_sf"/>
</dbReference>
<dbReference type="PROSITE" id="PS50405">
    <property type="entry name" value="GST_CTER"/>
    <property type="match status" value="1"/>
</dbReference>